<dbReference type="GO" id="GO:0004378">
    <property type="term" value="F:GDP-Man:Man(1)GlcNAc(2)-PP-Dol alpha-1,3-mannosyltransferase activity"/>
    <property type="evidence" value="ECO:0007669"/>
    <property type="project" value="UniProtKB-UniRule"/>
</dbReference>
<organism evidence="13 14">
    <name type="scientific">Elliptochloris bilobata</name>
    <dbReference type="NCBI Taxonomy" id="381761"/>
    <lineage>
        <taxon>Eukaryota</taxon>
        <taxon>Viridiplantae</taxon>
        <taxon>Chlorophyta</taxon>
        <taxon>core chlorophytes</taxon>
        <taxon>Trebouxiophyceae</taxon>
        <taxon>Trebouxiophyceae incertae sedis</taxon>
        <taxon>Elliptochloris clade</taxon>
        <taxon>Elliptochloris</taxon>
    </lineage>
</organism>
<reference evidence="13 14" key="1">
    <citation type="journal article" date="2024" name="Nat. Commun.">
        <title>Phylogenomics reveals the evolutionary origins of lichenization in chlorophyte algae.</title>
        <authorList>
            <person name="Puginier C."/>
            <person name="Libourel C."/>
            <person name="Otte J."/>
            <person name="Skaloud P."/>
            <person name="Haon M."/>
            <person name="Grisel S."/>
            <person name="Petersen M."/>
            <person name="Berrin J.G."/>
            <person name="Delaux P.M."/>
            <person name="Dal Grande F."/>
            <person name="Keller J."/>
        </authorList>
    </citation>
    <scope>NUCLEOTIDE SEQUENCE [LARGE SCALE GENOMIC DNA]</scope>
    <source>
        <strain evidence="13 14">SAG 245.80</strain>
    </source>
</reference>
<comment type="subcellular location">
    <subcellularLocation>
        <location evidence="10">Endoplasmic reticulum membrane</location>
        <topology evidence="10">Single-pass membrane protein</topology>
    </subcellularLocation>
</comment>
<dbReference type="Proteomes" id="UP001445335">
    <property type="component" value="Unassembled WGS sequence"/>
</dbReference>
<comment type="function">
    <text evidence="10">Mannosylates Man(2)GlcNAc(2)-dolichol diphosphate and Man(1)GlcNAc(2)-dolichol diphosphate to form Man(3)GlcNAc(2)-dolichol diphosphate.</text>
</comment>
<dbReference type="Gene3D" id="3.40.50.2000">
    <property type="entry name" value="Glycogen Phosphorylase B"/>
    <property type="match status" value="2"/>
</dbReference>
<dbReference type="GO" id="GO:0005789">
    <property type="term" value="C:endoplasmic reticulum membrane"/>
    <property type="evidence" value="ECO:0007669"/>
    <property type="project" value="UniProtKB-SubCell"/>
</dbReference>
<gene>
    <name evidence="13" type="ORF">WJX81_002186</name>
</gene>
<proteinExistence type="inferred from homology"/>
<evidence type="ECO:0000256" key="3">
    <source>
        <dbReference type="ARBA" id="ARBA00022679"/>
    </source>
</evidence>
<feature type="domain" description="Glycosyl transferase family 1" evidence="11">
    <location>
        <begin position="227"/>
        <end position="397"/>
    </location>
</feature>
<keyword evidence="6 10" id="KW-1133">Transmembrane helix</keyword>
<dbReference type="EC" id="2.4.1.257" evidence="10"/>
<dbReference type="InterPro" id="IPR027054">
    <property type="entry name" value="ALG2"/>
</dbReference>
<dbReference type="AlphaFoldDB" id="A0AAW1RDL0"/>
<comment type="catalytic activity">
    <reaction evidence="9 10">
        <text>an alpha-D-Man-(1-&gt;3)-beta-D-Man-(1-&gt;4)-beta-D-GlcNAc-(1-&gt;4)-alpha-D-GlcNAc-diphospho-di-trans,poly-cis-dolichol + GDP-alpha-D-mannose = an alpha-D-Man-(1-&gt;3)-[alpha-D-Man-(1-&gt;6)]-beta-D-Man-(1-&gt;4)-beta-D-GlcNAc-(1-&gt;4)-alpha-D-GlcNAc-diphospho-di-trans,poly-cis-dolichol + GDP + H(+)</text>
        <dbReference type="Rhea" id="RHEA:29519"/>
        <dbReference type="Rhea" id="RHEA-COMP:19513"/>
        <dbReference type="Rhea" id="RHEA-COMP:19515"/>
        <dbReference type="ChEBI" id="CHEBI:15378"/>
        <dbReference type="ChEBI" id="CHEBI:57527"/>
        <dbReference type="ChEBI" id="CHEBI:58189"/>
        <dbReference type="ChEBI" id="CHEBI:132510"/>
        <dbReference type="ChEBI" id="CHEBI:132511"/>
        <dbReference type="EC" id="2.4.1.257"/>
    </reaction>
    <physiologicalReaction direction="left-to-right" evidence="9 10">
        <dbReference type="Rhea" id="RHEA:29520"/>
    </physiologicalReaction>
</comment>
<comment type="similarity">
    <text evidence="10">Belongs to the glycosyltransferase group 1 family.</text>
</comment>
<evidence type="ECO:0000256" key="1">
    <source>
        <dbReference type="ARBA" id="ARBA00004922"/>
    </source>
</evidence>
<dbReference type="SUPFAM" id="SSF53756">
    <property type="entry name" value="UDP-Glycosyltransferase/glycogen phosphorylase"/>
    <property type="match status" value="1"/>
</dbReference>
<accession>A0AAW1RDL0</accession>
<keyword evidence="4 10" id="KW-0812">Transmembrane</keyword>
<evidence type="ECO:0000256" key="10">
    <source>
        <dbReference type="RuleBase" id="RU367136"/>
    </source>
</evidence>
<evidence type="ECO:0000256" key="2">
    <source>
        <dbReference type="ARBA" id="ARBA00022676"/>
    </source>
</evidence>
<feature type="domain" description="Glycosyltransferase subfamily 4-like N-terminal" evidence="12">
    <location>
        <begin position="19"/>
        <end position="183"/>
    </location>
</feature>
<dbReference type="Pfam" id="PF13439">
    <property type="entry name" value="Glyco_transf_4"/>
    <property type="match status" value="1"/>
</dbReference>
<dbReference type="GO" id="GO:0102704">
    <property type="term" value="F:GDP-Man:Man(2)GlcNAc(2)-PP-Dol alpha-1,6-mannosyltransferase activity"/>
    <property type="evidence" value="ECO:0007669"/>
    <property type="project" value="UniProtKB-UniRule"/>
</dbReference>
<evidence type="ECO:0000256" key="5">
    <source>
        <dbReference type="ARBA" id="ARBA00022824"/>
    </source>
</evidence>
<evidence type="ECO:0000256" key="9">
    <source>
        <dbReference type="ARBA" id="ARBA00045104"/>
    </source>
</evidence>
<dbReference type="Pfam" id="PF00534">
    <property type="entry name" value="Glycos_transf_1"/>
    <property type="match status" value="1"/>
</dbReference>
<keyword evidence="3 10" id="KW-0808">Transferase</keyword>
<feature type="transmembrane region" description="Helical" evidence="10">
    <location>
        <begin position="77"/>
        <end position="98"/>
    </location>
</feature>
<comment type="caution">
    <text evidence="13">The sequence shown here is derived from an EMBL/GenBank/DDBJ whole genome shotgun (WGS) entry which is preliminary data.</text>
</comment>
<keyword evidence="14" id="KW-1185">Reference proteome</keyword>
<evidence type="ECO:0000256" key="6">
    <source>
        <dbReference type="ARBA" id="ARBA00022989"/>
    </source>
</evidence>
<evidence type="ECO:0000259" key="11">
    <source>
        <dbReference type="Pfam" id="PF00534"/>
    </source>
</evidence>
<sequence>MVRERPLAVAFIHPDLGLGGAERLVVDAALELSARGHAVDMFTAHHDRRRCFEETLDGPFSVTVCGSWFPRSVCSRFTALCAYVRCILIAIYVAWGAWRRRRQYDVIFVDQVSAVIPVLHLLTRSKVLFYCHFPDLLLVQRRSRLRSLYRAPLNRIEEVSTGCADRLLVNSNFTNETFVRTFRRLVKRDVLPGVLHPAVRVPSQTDLERVAERWREHFPADLAHFLEGGPVFLSVNRFERKKGLDLAVRALGVLLTQQVDAHREVASCRLAVAGGYDERLQENREVLAELKVLVATLGLTDRVRFLPSFSEHHREGLFHTARAVVYTPQNEHFGIVPLEAMAAARPVIACNSGGPRESVLHGATGFLCRPDPVAVAAAMAQLTVKAAAERMGRAARSHVLRNFTRGAFGQRLEKIVHEMVDGMSEI</sequence>
<dbReference type="PANTHER" id="PTHR45918">
    <property type="entry name" value="ALPHA-1,3/1,6-MANNOSYLTRANSFERASE ALG2"/>
    <property type="match status" value="1"/>
</dbReference>
<comment type="catalytic activity">
    <reaction evidence="8 10">
        <text>a beta-D-Man-(1-&gt;4)-beta-D-GlcNAc-(1-&gt;4)-alpha-D-GlcNAc-diphospho-di-trans,poly-cis-dolichol + GDP-alpha-D-mannose = an alpha-D-Man-(1-&gt;3)-beta-D-Man-(1-&gt;4)-beta-D-GlcNAc-(1-&gt;4)-alpha-D-GlcNAc-diphospho-di-trans,poly-cis-dolichol + GDP + H(+)</text>
        <dbReference type="Rhea" id="RHEA:29515"/>
        <dbReference type="Rhea" id="RHEA-COMP:19511"/>
        <dbReference type="Rhea" id="RHEA-COMP:19513"/>
        <dbReference type="ChEBI" id="CHEBI:15378"/>
        <dbReference type="ChEBI" id="CHEBI:57527"/>
        <dbReference type="ChEBI" id="CHEBI:58189"/>
        <dbReference type="ChEBI" id="CHEBI:58472"/>
        <dbReference type="ChEBI" id="CHEBI:132510"/>
        <dbReference type="EC" id="2.4.1.132"/>
    </reaction>
    <physiologicalReaction direction="left-to-right" evidence="8 10">
        <dbReference type="Rhea" id="RHEA:29516"/>
    </physiologicalReaction>
</comment>
<evidence type="ECO:0000256" key="8">
    <source>
        <dbReference type="ARBA" id="ARBA00045103"/>
    </source>
</evidence>
<evidence type="ECO:0000313" key="13">
    <source>
        <dbReference type="EMBL" id="KAK9831856.1"/>
    </source>
</evidence>
<comment type="pathway">
    <text evidence="1 10">Protein modification; protein glycosylation.</text>
</comment>
<keyword evidence="7 10" id="KW-0472">Membrane</keyword>
<evidence type="ECO:0000259" key="12">
    <source>
        <dbReference type="Pfam" id="PF13439"/>
    </source>
</evidence>
<name>A0AAW1RDL0_9CHLO</name>
<dbReference type="PANTHER" id="PTHR45918:SF1">
    <property type="entry name" value="ALPHA-1,3_1,6-MANNOSYLTRANSFERASE ALG2"/>
    <property type="match status" value="1"/>
</dbReference>
<dbReference type="InterPro" id="IPR028098">
    <property type="entry name" value="Glyco_trans_4-like_N"/>
</dbReference>
<dbReference type="EC" id="2.4.1.132" evidence="10"/>
<dbReference type="EMBL" id="JALJOU010000044">
    <property type="protein sequence ID" value="KAK9831856.1"/>
    <property type="molecule type" value="Genomic_DNA"/>
</dbReference>
<keyword evidence="2 10" id="KW-0328">Glycosyltransferase</keyword>
<evidence type="ECO:0000313" key="14">
    <source>
        <dbReference type="Proteomes" id="UP001445335"/>
    </source>
</evidence>
<protein>
    <recommendedName>
        <fullName evidence="10">Alpha-1,3/1,6-mannosyltransferase ALG2</fullName>
        <ecNumber evidence="10">2.4.1.132</ecNumber>
        <ecNumber evidence="10">2.4.1.257</ecNumber>
    </recommendedName>
    <alternativeName>
        <fullName evidence="10">GDP-Man:Man(1)GlcNAc(2)-PP-Dol alpha-1,3-mannosyltransferase</fullName>
    </alternativeName>
</protein>
<evidence type="ECO:0000256" key="4">
    <source>
        <dbReference type="ARBA" id="ARBA00022692"/>
    </source>
</evidence>
<evidence type="ECO:0000256" key="7">
    <source>
        <dbReference type="ARBA" id="ARBA00023136"/>
    </source>
</evidence>
<dbReference type="InterPro" id="IPR001296">
    <property type="entry name" value="Glyco_trans_1"/>
</dbReference>
<keyword evidence="5" id="KW-0256">Endoplasmic reticulum</keyword>